<keyword evidence="4 5" id="KW-0418">Kinase</keyword>
<comment type="pathway">
    <text evidence="5">Purine metabolism; AMP biosynthesis via salvage pathway; AMP from ADP: step 1/1.</text>
</comment>
<dbReference type="InterPro" id="IPR000850">
    <property type="entry name" value="Adenylat/UMP-CMP_kin"/>
</dbReference>
<dbReference type="Pfam" id="PF00406">
    <property type="entry name" value="ADK"/>
    <property type="match status" value="2"/>
</dbReference>
<name>A0A7L4US67_BALHA</name>
<feature type="binding site" evidence="5">
    <location>
        <begin position="205"/>
        <end position="210"/>
    </location>
    <ligand>
        <name>ATP</name>
        <dbReference type="ChEBI" id="CHEBI:30616"/>
    </ligand>
</feature>
<feature type="region of interest" description="NMP" evidence="5">
    <location>
        <begin position="225"/>
        <end position="254"/>
    </location>
</feature>
<feature type="binding site" evidence="5">
    <location>
        <position position="94"/>
    </location>
    <ligand>
        <name>AMP</name>
        <dbReference type="ChEBI" id="CHEBI:456215"/>
    </ligand>
</feature>
<dbReference type="GO" id="GO:0005737">
    <property type="term" value="C:cytoplasm"/>
    <property type="evidence" value="ECO:0007669"/>
    <property type="project" value="UniProtKB-SubCell"/>
</dbReference>
<keyword evidence="1 5" id="KW-0808">Transferase</keyword>
<dbReference type="NCBIfam" id="NF011104">
    <property type="entry name" value="PRK14531.1"/>
    <property type="match status" value="1"/>
</dbReference>
<dbReference type="OrthoDB" id="9805030at2"/>
<gene>
    <name evidence="5" type="primary">adk</name>
    <name evidence="8" type="ORF">C7377_0957</name>
</gene>
<dbReference type="Gene3D" id="3.40.50.300">
    <property type="entry name" value="P-loop containing nucleotide triphosphate hydrolases"/>
    <property type="match status" value="2"/>
</dbReference>
<comment type="subcellular location">
    <subcellularLocation>
        <location evidence="5 7">Cytoplasm</location>
    </subcellularLocation>
</comment>
<evidence type="ECO:0000256" key="6">
    <source>
        <dbReference type="RuleBase" id="RU003330"/>
    </source>
</evidence>
<protein>
    <recommendedName>
        <fullName evidence="5 7">Adenylate kinase</fullName>
        <shortName evidence="5">AK</shortName>
        <ecNumber evidence="5 7">2.7.4.3</ecNumber>
    </recommendedName>
    <alternativeName>
        <fullName evidence="5">ATP-AMP transphosphorylase</fullName>
    </alternativeName>
    <alternativeName>
        <fullName evidence="5">ATP:AMP phosphotransferase</fullName>
    </alternativeName>
    <alternativeName>
        <fullName evidence="5">Adenylate monophosphate kinase</fullName>
    </alternativeName>
</protein>
<dbReference type="SUPFAM" id="SSF52540">
    <property type="entry name" value="P-loop containing nucleoside triphosphate hydrolases"/>
    <property type="match status" value="2"/>
</dbReference>
<dbReference type="AlphaFoldDB" id="A0A7L4US67"/>
<feature type="binding site" evidence="5">
    <location>
        <position position="287"/>
    </location>
    <ligand>
        <name>AMP</name>
        <dbReference type="ChEBI" id="CHEBI:456215"/>
    </ligand>
</feature>
<dbReference type="GO" id="GO:0005524">
    <property type="term" value="F:ATP binding"/>
    <property type="evidence" value="ECO:0007669"/>
    <property type="project" value="UniProtKB-UniRule"/>
</dbReference>
<dbReference type="CDD" id="cd01428">
    <property type="entry name" value="ADK"/>
    <property type="match status" value="2"/>
</dbReference>
<dbReference type="HAMAP" id="MF_00235">
    <property type="entry name" value="Adenylate_kinase_Adk"/>
    <property type="match status" value="2"/>
</dbReference>
<dbReference type="InterPro" id="IPR027417">
    <property type="entry name" value="P-loop_NTPase"/>
</dbReference>
<dbReference type="PROSITE" id="PS00113">
    <property type="entry name" value="ADENYLATE_KINASE"/>
    <property type="match status" value="1"/>
</dbReference>
<dbReference type="PANTHER" id="PTHR23359">
    <property type="entry name" value="NUCLEOTIDE KINASE"/>
    <property type="match status" value="1"/>
</dbReference>
<dbReference type="NCBIfam" id="NF011105">
    <property type="entry name" value="PRK14532.1"/>
    <property type="match status" value="1"/>
</dbReference>
<evidence type="ECO:0000313" key="8">
    <source>
        <dbReference type="EMBL" id="PVX52628.1"/>
    </source>
</evidence>
<feature type="binding site" evidence="5">
    <location>
        <position position="174"/>
    </location>
    <ligand>
        <name>ATP</name>
        <dbReference type="ChEBI" id="CHEBI:30616"/>
    </ligand>
</feature>
<keyword evidence="5" id="KW-0963">Cytoplasm</keyword>
<feature type="binding site" evidence="5">
    <location>
        <position position="226"/>
    </location>
    <ligand>
        <name>AMP</name>
        <dbReference type="ChEBI" id="CHEBI:456215"/>
    </ligand>
</feature>
<keyword evidence="3 5" id="KW-0547">Nucleotide-binding</keyword>
<feature type="binding site" evidence="5">
    <location>
        <begin position="87"/>
        <end position="90"/>
    </location>
    <ligand>
        <name>AMP</name>
        <dbReference type="ChEBI" id="CHEBI:456215"/>
    </ligand>
</feature>
<keyword evidence="2 5" id="KW-0545">Nucleotide biosynthesis</keyword>
<dbReference type="Proteomes" id="UP000251835">
    <property type="component" value="Unassembled WGS sequence"/>
</dbReference>
<feature type="binding site" evidence="5">
    <location>
        <position position="135"/>
    </location>
    <ligand>
        <name>AMP</name>
        <dbReference type="ChEBI" id="CHEBI:456215"/>
    </ligand>
</feature>
<evidence type="ECO:0000256" key="7">
    <source>
        <dbReference type="RuleBase" id="RU003331"/>
    </source>
</evidence>
<keyword evidence="9" id="KW-1185">Reference proteome</keyword>
<sequence length="390" mass="44259">MLNIALFGPPGAGKGTQSKLLVNKYNLAYISTGNILRKEVEKNSELGQQVKEIIKKGGLVSDEIIVQIIEDELRTNTEKVNGFLFDGFPRTTVQAYILEGLLLKMNTELHCMLSLEVPKENLIKRMTARAEKENRPDDTQEVIKYRLEEYENKTKPVINFYKEKGNYRAVNGVGSLEDVHNSLVSHIDKVLQKIWFNVVLLGPPGSGKGTQGHKLAEEFNLTYISTGSLLRKEIAKGTEMGKSAETYITKGDIVPDEIAIKIIEREINKHPESRGFIFKGFPRTIVQAYILDGLLRKRNSSLSLVIDLNVPTLESFRRLTNRGKSGQGRVYDIDTDTIIRRLENYEKRSQKVYGYYGKKHHVVKVDGIGSEDEIYKRLCETIKQALKRAR</sequence>
<feature type="binding site" evidence="5">
    <location>
        <position position="32"/>
    </location>
    <ligand>
        <name>AMP</name>
        <dbReference type="ChEBI" id="CHEBI:456215"/>
    </ligand>
</feature>
<feature type="binding site" evidence="5">
    <location>
        <begin position="58"/>
        <end position="60"/>
    </location>
    <ligand>
        <name>AMP</name>
        <dbReference type="ChEBI" id="CHEBI:456215"/>
    </ligand>
</feature>
<feature type="binding site" evidence="5">
    <location>
        <begin position="280"/>
        <end position="283"/>
    </location>
    <ligand>
        <name>AMP</name>
        <dbReference type="ChEBI" id="CHEBI:456215"/>
    </ligand>
</feature>
<comment type="domain">
    <text evidence="5">Consists of three domains, a large central CORE domain and two small peripheral domains, NMPbind and LID, which undergo movements during catalysis. The LID domain closes over the site of phosphoryl transfer upon ATP binding. Assembling and dissambling the active center during each catalytic cycle provides an effective means to prevent ATP hydrolysis.</text>
</comment>
<feature type="region of interest" description="NMP" evidence="5">
    <location>
        <begin position="31"/>
        <end position="60"/>
    </location>
</feature>
<dbReference type="EMBL" id="QENZ01000003">
    <property type="protein sequence ID" value="PVX52628.1"/>
    <property type="molecule type" value="Genomic_DNA"/>
</dbReference>
<evidence type="ECO:0000256" key="5">
    <source>
        <dbReference type="HAMAP-Rule" id="MF_00235"/>
    </source>
</evidence>
<feature type="binding site" evidence="5">
    <location>
        <position position="37"/>
    </location>
    <ligand>
        <name>AMP</name>
        <dbReference type="ChEBI" id="CHEBI:456215"/>
    </ligand>
</feature>
<feature type="binding site" evidence="5">
    <location>
        <position position="329"/>
    </location>
    <ligand>
        <name>AMP</name>
        <dbReference type="ChEBI" id="CHEBI:456215"/>
    </ligand>
</feature>
<feature type="binding site" evidence="5">
    <location>
        <position position="231"/>
    </location>
    <ligand>
        <name>AMP</name>
        <dbReference type="ChEBI" id="CHEBI:456215"/>
    </ligand>
</feature>
<comment type="caution">
    <text evidence="8">The sequence shown here is derived from an EMBL/GenBank/DDBJ whole genome shotgun (WGS) entry which is preliminary data.</text>
</comment>
<evidence type="ECO:0000256" key="2">
    <source>
        <dbReference type="ARBA" id="ARBA00022727"/>
    </source>
</evidence>
<comment type="catalytic activity">
    <reaction evidence="5 7">
        <text>AMP + ATP = 2 ADP</text>
        <dbReference type="Rhea" id="RHEA:12973"/>
        <dbReference type="ChEBI" id="CHEBI:30616"/>
        <dbReference type="ChEBI" id="CHEBI:456215"/>
        <dbReference type="ChEBI" id="CHEBI:456216"/>
        <dbReference type="EC" id="2.7.4.3"/>
    </reaction>
</comment>
<dbReference type="InterPro" id="IPR033690">
    <property type="entry name" value="Adenylat_kinase_CS"/>
</dbReference>
<feature type="binding site" evidence="5">
    <location>
        <position position="322"/>
    </location>
    <ligand>
        <name>ATP</name>
        <dbReference type="ChEBI" id="CHEBI:30616"/>
    </ligand>
</feature>
<feature type="binding site" evidence="5">
    <location>
        <position position="146"/>
    </location>
    <ligand>
        <name>AMP</name>
        <dbReference type="ChEBI" id="CHEBI:456215"/>
    </ligand>
</feature>
<reference evidence="8 9" key="1">
    <citation type="submission" date="2018-05" db="EMBL/GenBank/DDBJ databases">
        <title>Genomic Encyclopedia of Type Strains, Phase IV (KMG-IV): sequencing the most valuable type-strain genomes for metagenomic binning, comparative biology and taxonomic classification.</title>
        <authorList>
            <person name="Goeker M."/>
        </authorList>
    </citation>
    <scope>NUCLEOTIDE SEQUENCE [LARGE SCALE GENOMIC DNA]</scope>
    <source>
        <strain evidence="8 9">DSM 28579</strain>
    </source>
</reference>
<feature type="binding site" evidence="5">
    <location>
        <position position="369"/>
    </location>
    <ligand>
        <name>ATP</name>
        <dbReference type="ChEBI" id="CHEBI:30616"/>
    </ligand>
</feature>
<organism evidence="8 9">
    <name type="scientific">Balneicella halophila</name>
    <dbReference type="NCBI Taxonomy" id="1537566"/>
    <lineage>
        <taxon>Bacteria</taxon>
        <taxon>Pseudomonadati</taxon>
        <taxon>Bacteroidota</taxon>
        <taxon>Bacteroidia</taxon>
        <taxon>Bacteroidales</taxon>
        <taxon>Balneicellaceae</taxon>
        <taxon>Balneicella</taxon>
    </lineage>
</organism>
<comment type="subunit">
    <text evidence="5 7">Monomer.</text>
</comment>
<evidence type="ECO:0000313" key="9">
    <source>
        <dbReference type="Proteomes" id="UP000251835"/>
    </source>
</evidence>
<dbReference type="NCBIfam" id="NF011100">
    <property type="entry name" value="PRK14527.1"/>
    <property type="match status" value="2"/>
</dbReference>
<accession>A0A7L4US67</accession>
<dbReference type="NCBIfam" id="NF001381">
    <property type="entry name" value="PRK00279.1-3"/>
    <property type="match status" value="1"/>
</dbReference>
<feature type="binding site" evidence="5">
    <location>
        <begin position="11"/>
        <end position="16"/>
    </location>
    <ligand>
        <name>ATP</name>
        <dbReference type="ChEBI" id="CHEBI:30616"/>
    </ligand>
</feature>
<evidence type="ECO:0000256" key="1">
    <source>
        <dbReference type="ARBA" id="ARBA00022679"/>
    </source>
</evidence>
<keyword evidence="5 7" id="KW-0067">ATP-binding</keyword>
<comment type="similarity">
    <text evidence="5 6">Belongs to the adenylate kinase family.</text>
</comment>
<evidence type="ECO:0000256" key="3">
    <source>
        <dbReference type="ARBA" id="ARBA00022741"/>
    </source>
</evidence>
<feature type="binding site" evidence="5">
    <location>
        <position position="129"/>
    </location>
    <ligand>
        <name>ATP</name>
        <dbReference type="ChEBI" id="CHEBI:30616"/>
    </ligand>
</feature>
<feature type="binding site" evidence="5">
    <location>
        <position position="341"/>
    </location>
    <ligand>
        <name>AMP</name>
        <dbReference type="ChEBI" id="CHEBI:456215"/>
    </ligand>
</feature>
<dbReference type="GO" id="GO:0044209">
    <property type="term" value="P:AMP salvage"/>
    <property type="evidence" value="ECO:0007669"/>
    <property type="project" value="UniProtKB-UniRule"/>
</dbReference>
<proteinExistence type="inferred from homology"/>
<comment type="function">
    <text evidence="5">Catalyzes the reversible transfer of the terminal phosphate group between ATP and AMP. Plays an important role in cellular energy homeostasis and in adenine nucleotide metabolism.</text>
</comment>
<comment type="caution">
    <text evidence="5">Lacks conserved residue(s) required for the propagation of feature annotation.</text>
</comment>
<dbReference type="GO" id="GO:0004017">
    <property type="term" value="F:AMP kinase activity"/>
    <property type="evidence" value="ECO:0007669"/>
    <property type="project" value="UniProtKB-UniRule"/>
</dbReference>
<evidence type="ECO:0000256" key="4">
    <source>
        <dbReference type="ARBA" id="ARBA00022777"/>
    </source>
</evidence>
<dbReference type="PRINTS" id="PR00094">
    <property type="entry name" value="ADENYLTKNASE"/>
</dbReference>
<dbReference type="EC" id="2.7.4.3" evidence="5 7"/>
<dbReference type="RefSeq" id="WP_116496154.1">
    <property type="nucleotide sequence ID" value="NZ_QENZ01000003.1"/>
</dbReference>
<dbReference type="UniPathway" id="UPA00588">
    <property type="reaction ID" value="UER00649"/>
</dbReference>